<organism evidence="2 3">
    <name type="scientific">Frankia nepalensis</name>
    <dbReference type="NCBI Taxonomy" id="1836974"/>
    <lineage>
        <taxon>Bacteria</taxon>
        <taxon>Bacillati</taxon>
        <taxon>Actinomycetota</taxon>
        <taxon>Actinomycetes</taxon>
        <taxon>Frankiales</taxon>
        <taxon>Frankiaceae</taxon>
        <taxon>Frankia</taxon>
    </lineage>
</organism>
<protein>
    <submittedName>
        <fullName evidence="2">Uncharacterized protein</fullName>
    </submittedName>
</protein>
<sequence length="51" mass="5440">MIMSSALARAPQQEDMMATSARTARTRPGWMFALGGLKTFVETGAPLVGAR</sequence>
<dbReference type="Proteomes" id="UP000604475">
    <property type="component" value="Unassembled WGS sequence"/>
</dbReference>
<name>A0A937RAS9_9ACTN</name>
<evidence type="ECO:0000313" key="2">
    <source>
        <dbReference type="EMBL" id="MBL7627035.1"/>
    </source>
</evidence>
<dbReference type="RefSeq" id="WP_203006976.1">
    <property type="nucleotide sequence ID" value="NZ_JADWYU010000204.1"/>
</dbReference>
<dbReference type="EMBL" id="JAEACQ010000154">
    <property type="protein sequence ID" value="MBL7627035.1"/>
    <property type="molecule type" value="Genomic_DNA"/>
</dbReference>
<gene>
    <name evidence="2" type="ORF">I7412_07620</name>
</gene>
<reference evidence="2" key="1">
    <citation type="submission" date="2020-12" db="EMBL/GenBank/DDBJ databases">
        <title>Genomic characterization of non-nitrogen-fixing Frankia strains.</title>
        <authorList>
            <person name="Carlos-Shanley C."/>
            <person name="Guerra T."/>
            <person name="Hahn D."/>
        </authorList>
    </citation>
    <scope>NUCLEOTIDE SEQUENCE</scope>
    <source>
        <strain evidence="2">CN6</strain>
    </source>
</reference>
<evidence type="ECO:0000313" key="3">
    <source>
        <dbReference type="Proteomes" id="UP000604475"/>
    </source>
</evidence>
<comment type="caution">
    <text evidence="2">The sequence shown here is derived from an EMBL/GenBank/DDBJ whole genome shotgun (WGS) entry which is preliminary data.</text>
</comment>
<keyword evidence="3" id="KW-1185">Reference proteome</keyword>
<proteinExistence type="predicted"/>
<evidence type="ECO:0000256" key="1">
    <source>
        <dbReference type="SAM" id="MobiDB-lite"/>
    </source>
</evidence>
<dbReference type="AlphaFoldDB" id="A0A937RAS9"/>
<feature type="region of interest" description="Disordered" evidence="1">
    <location>
        <begin position="1"/>
        <end position="22"/>
    </location>
</feature>
<accession>A0A937RAS9</accession>